<name>U1N913_SEGRC</name>
<proteinExistence type="predicted"/>
<dbReference type="HOGENOM" id="CLU_2275502_0_0_11"/>
<dbReference type="STRING" id="679197.HMPREF9336_04194"/>
<protein>
    <submittedName>
        <fullName evidence="1">Uncharacterized protein</fullName>
    </submittedName>
</protein>
<dbReference type="Proteomes" id="UP000004816">
    <property type="component" value="Unassembled WGS sequence"/>
</dbReference>
<sequence>MGLNWFDFARKEDIAGWRLHQEAEEAYIQSVGWEGTWVKVPRKWHLLIDNRIGHESFSHLWNGFEWVPVVSYDRKGKLYIRLPHPCEVKNDCVVTPVRRARD</sequence>
<evidence type="ECO:0000313" key="1">
    <source>
        <dbReference type="EMBL" id="ERG69303.1"/>
    </source>
</evidence>
<gene>
    <name evidence="1" type="ORF">HMPREF9336_04194</name>
</gene>
<reference evidence="1 2" key="1">
    <citation type="journal article" date="2011" name="Stand. Genomic Sci.">
        <title>High quality draft genome sequence of Segniliparus rugosus CDC 945(T)= (ATCC BAA-974(T)).</title>
        <authorList>
            <person name="Earl A.M."/>
            <person name="Desjardins C.A."/>
            <person name="Fitzgerald M.G."/>
            <person name="Arachchi H.M."/>
            <person name="Zeng Q."/>
            <person name="Mehta T."/>
            <person name="Griggs A."/>
            <person name="Birren B.W."/>
            <person name="Toney N.C."/>
            <person name="Carr J."/>
            <person name="Posey J."/>
            <person name="Butler W.R."/>
        </authorList>
    </citation>
    <scope>NUCLEOTIDE SEQUENCE [LARGE SCALE GENOMIC DNA]</scope>
    <source>
        <strain evidence="2">ATCC BAA-974 / DSM 45345 / CCUG 50838 / CIP 108380 / JCM 13579 / CDC 945</strain>
    </source>
</reference>
<keyword evidence="2" id="KW-1185">Reference proteome</keyword>
<dbReference type="EMBL" id="ACZI02000002">
    <property type="protein sequence ID" value="ERG69303.1"/>
    <property type="molecule type" value="Genomic_DNA"/>
</dbReference>
<comment type="caution">
    <text evidence="1">The sequence shown here is derived from an EMBL/GenBank/DDBJ whole genome shotgun (WGS) entry which is preliminary data.</text>
</comment>
<dbReference type="AlphaFoldDB" id="U1N913"/>
<accession>U1N913</accession>
<organism evidence="1 2">
    <name type="scientific">Segniliparus rugosus (strain ATCC BAA-974 / DSM 45345 / CCUG 50838 / CIP 108380 / JCM 13579 / CDC 945)</name>
    <dbReference type="NCBI Taxonomy" id="679197"/>
    <lineage>
        <taxon>Bacteria</taxon>
        <taxon>Bacillati</taxon>
        <taxon>Actinomycetota</taxon>
        <taxon>Actinomycetes</taxon>
        <taxon>Mycobacteriales</taxon>
        <taxon>Segniliparaceae</taxon>
        <taxon>Segniliparus</taxon>
    </lineage>
</organism>
<evidence type="ECO:0000313" key="2">
    <source>
        <dbReference type="Proteomes" id="UP000004816"/>
    </source>
</evidence>